<evidence type="ECO:0000313" key="2">
    <source>
        <dbReference type="EMBL" id="QNN68065.1"/>
    </source>
</evidence>
<sequence>MRKTMIQTAAFEVATQVRAVEDSIEAALIEIAELQTRMVQARAATRAGFASTHDAFEKLAAATTGLIAARGGIASCHVALAESRKTIPGLREVAWGDGQECPPQEAFGDLRIVA</sequence>
<name>A0A7G9SJP0_9SPHN</name>
<dbReference type="RefSeq" id="WP_187539231.1">
    <property type="nucleotide sequence ID" value="NZ_BAABJT010000001.1"/>
</dbReference>
<dbReference type="Proteomes" id="UP000515971">
    <property type="component" value="Chromosome"/>
</dbReference>
<proteinExistence type="predicted"/>
<accession>A0A7G9SJP0</accession>
<organism evidence="2 3">
    <name type="scientific">Sphingomonas lutea</name>
    <dbReference type="NCBI Taxonomy" id="1045317"/>
    <lineage>
        <taxon>Bacteria</taxon>
        <taxon>Pseudomonadati</taxon>
        <taxon>Pseudomonadota</taxon>
        <taxon>Alphaproteobacteria</taxon>
        <taxon>Sphingomonadales</taxon>
        <taxon>Sphingomonadaceae</taxon>
        <taxon>Sphingomonas</taxon>
    </lineage>
</organism>
<evidence type="ECO:0000256" key="1">
    <source>
        <dbReference type="SAM" id="Coils"/>
    </source>
</evidence>
<protein>
    <submittedName>
        <fullName evidence="2">Uncharacterized protein</fullName>
    </submittedName>
</protein>
<gene>
    <name evidence="2" type="ORF">H9L13_03985</name>
</gene>
<dbReference type="EMBL" id="CP060718">
    <property type="protein sequence ID" value="QNN68065.1"/>
    <property type="molecule type" value="Genomic_DNA"/>
</dbReference>
<reference evidence="2 3" key="1">
    <citation type="submission" date="2020-08" db="EMBL/GenBank/DDBJ databases">
        <title>Genome sequence of Sphingomonas lutea KCTC 23642T.</title>
        <authorList>
            <person name="Hyun D.-W."/>
            <person name="Bae J.-W."/>
        </authorList>
    </citation>
    <scope>NUCLEOTIDE SEQUENCE [LARGE SCALE GENOMIC DNA]</scope>
    <source>
        <strain evidence="2 3">KCTC 23642</strain>
    </source>
</reference>
<keyword evidence="1" id="KW-0175">Coiled coil</keyword>
<feature type="coiled-coil region" evidence="1">
    <location>
        <begin position="17"/>
        <end position="44"/>
    </location>
</feature>
<dbReference type="KEGG" id="slut:H9L13_03985"/>
<keyword evidence="3" id="KW-1185">Reference proteome</keyword>
<evidence type="ECO:0000313" key="3">
    <source>
        <dbReference type="Proteomes" id="UP000515971"/>
    </source>
</evidence>
<dbReference type="AlphaFoldDB" id="A0A7G9SJP0"/>